<dbReference type="KEGG" id="rxy:Rxyl_1601"/>
<sequence length="358" mass="39912">MGSLSGDRLAAEEAFEELFRAARMLLREGVSEEEIMFPTIAFAAAGGAASAWRELLATAWSGECRRSSLSDLAGGLYDYLTGPPWVKEWLSAAEVNCWSFISNEFMDYYAVLPLAVVDGVVLLLREPVQVGFLYESQDAELPCETTLSILQGPKRPPPELVAKTYRSALSKDGIPWSEEYLWPTKTEHRVSEGLLVISVYPGSPPRPQVRFNSKPVKVDNVEDLLKPGASSLPEQVEKLAFPPPEWVEHYYAAVLKMGESREIRGRPGPAPDPNHFIPACVAWFLSSLVGGRKEVHRLLNKHVLHILAKELPEEGFSTSETNRLWRDANKVGARLRKAYAEFRNPCFEAGNGSFTYEE</sequence>
<dbReference type="AlphaFoldDB" id="Q1AVL5"/>
<proteinExistence type="predicted"/>
<reference evidence="1 2" key="1">
    <citation type="submission" date="2006-06" db="EMBL/GenBank/DDBJ databases">
        <title>Complete sequence of Rubrobacter xylanophilus DSM 9941.</title>
        <authorList>
            <consortium name="US DOE Joint Genome Institute"/>
            <person name="Copeland A."/>
            <person name="Lucas S."/>
            <person name="Lapidus A."/>
            <person name="Barry K."/>
            <person name="Detter J.C."/>
            <person name="Glavina del Rio T."/>
            <person name="Hammon N."/>
            <person name="Israni S."/>
            <person name="Dalin E."/>
            <person name="Tice H."/>
            <person name="Pitluck S."/>
            <person name="Munk A.C."/>
            <person name="Brettin T."/>
            <person name="Bruce D."/>
            <person name="Han C."/>
            <person name="Tapia R."/>
            <person name="Gilna P."/>
            <person name="Schmutz J."/>
            <person name="Larimer F."/>
            <person name="Land M."/>
            <person name="Hauser L."/>
            <person name="Kyrpides N."/>
            <person name="Lykidis A."/>
            <person name="da Costa M.S."/>
            <person name="Rainey F.A."/>
            <person name="Empadinhas N."/>
            <person name="Jolivet E."/>
            <person name="Battista J.R."/>
            <person name="Richardson P."/>
        </authorList>
    </citation>
    <scope>NUCLEOTIDE SEQUENCE [LARGE SCALE GENOMIC DNA]</scope>
    <source>
        <strain evidence="2">DSM 9941 / NBRC 16129 / PRD-1</strain>
    </source>
</reference>
<gene>
    <name evidence="1" type="ordered locus">Rxyl_1601</name>
</gene>
<evidence type="ECO:0000313" key="1">
    <source>
        <dbReference type="EMBL" id="ABG04563.1"/>
    </source>
</evidence>
<name>Q1AVL5_RUBXD</name>
<dbReference type="EMBL" id="CP000386">
    <property type="protein sequence ID" value="ABG04563.1"/>
    <property type="molecule type" value="Genomic_DNA"/>
</dbReference>
<organism evidence="1 2">
    <name type="scientific">Rubrobacter xylanophilus (strain DSM 9941 / JCM 11954 / NBRC 16129 / PRD-1)</name>
    <dbReference type="NCBI Taxonomy" id="266117"/>
    <lineage>
        <taxon>Bacteria</taxon>
        <taxon>Bacillati</taxon>
        <taxon>Actinomycetota</taxon>
        <taxon>Rubrobacteria</taxon>
        <taxon>Rubrobacterales</taxon>
        <taxon>Rubrobacteraceae</taxon>
        <taxon>Rubrobacter</taxon>
    </lineage>
</organism>
<protein>
    <submittedName>
        <fullName evidence="1">Uncharacterized protein</fullName>
    </submittedName>
</protein>
<accession>Q1AVL5</accession>
<dbReference type="Proteomes" id="UP000006637">
    <property type="component" value="Chromosome"/>
</dbReference>
<evidence type="ECO:0000313" key="2">
    <source>
        <dbReference type="Proteomes" id="UP000006637"/>
    </source>
</evidence>
<dbReference type="HOGENOM" id="CLU_773588_0_0_11"/>
<keyword evidence="2" id="KW-1185">Reference proteome</keyword>
<dbReference type="STRING" id="266117.Rxyl_1601"/>